<proteinExistence type="predicted"/>
<gene>
    <name evidence="1" type="ORF">RXV79_18235</name>
</gene>
<reference evidence="1 2" key="1">
    <citation type="submission" date="2023-10" db="EMBL/GenBank/DDBJ databases">
        <title>Bacteria for the degradation of biodegradable plastic PBAT(Polybutylene adipate terephthalate).</title>
        <authorList>
            <person name="Weon H.-Y."/>
            <person name="Yeon J."/>
        </authorList>
    </citation>
    <scope>NUCLEOTIDE SEQUENCE [LARGE SCALE GENOMIC DNA]</scope>
    <source>
        <strain evidence="1 2">SBD 7-3</strain>
    </source>
</reference>
<accession>A0ABZ0CUP3</accession>
<evidence type="ECO:0000313" key="2">
    <source>
        <dbReference type="Proteomes" id="UP001303946"/>
    </source>
</evidence>
<dbReference type="EMBL" id="CP136336">
    <property type="protein sequence ID" value="WOB06851.1"/>
    <property type="molecule type" value="Genomic_DNA"/>
</dbReference>
<organism evidence="1 2">
    <name type="scientific">Piscinibacter gummiphilus</name>
    <dbReference type="NCBI Taxonomy" id="946333"/>
    <lineage>
        <taxon>Bacteria</taxon>
        <taxon>Pseudomonadati</taxon>
        <taxon>Pseudomonadota</taxon>
        <taxon>Betaproteobacteria</taxon>
        <taxon>Burkholderiales</taxon>
        <taxon>Sphaerotilaceae</taxon>
        <taxon>Piscinibacter</taxon>
    </lineage>
</organism>
<dbReference type="Proteomes" id="UP001303946">
    <property type="component" value="Chromosome"/>
</dbReference>
<protein>
    <submittedName>
        <fullName evidence="1">Uncharacterized protein</fullName>
    </submittedName>
</protein>
<evidence type="ECO:0000313" key="1">
    <source>
        <dbReference type="EMBL" id="WOB06851.1"/>
    </source>
</evidence>
<sequence length="108" mass="12190">MAIAAKYEALLGEALEIAKRKAESKPQIVRDILATGTVEGLASKINRKAAAVSFRAEKYKRTWHAMTPWQYLEHTTAEEEAESIIQTVEDNIHMTETKSWPALPENHK</sequence>
<dbReference type="RefSeq" id="WP_316699496.1">
    <property type="nucleotide sequence ID" value="NZ_CP136336.1"/>
</dbReference>
<name>A0ABZ0CUP3_9BURK</name>
<keyword evidence="2" id="KW-1185">Reference proteome</keyword>